<keyword evidence="2" id="KW-0472">Membrane</keyword>
<organism evidence="3 4">
    <name type="scientific">Schistosoma japonicum</name>
    <name type="common">Blood fluke</name>
    <dbReference type="NCBI Taxonomy" id="6182"/>
    <lineage>
        <taxon>Eukaryota</taxon>
        <taxon>Metazoa</taxon>
        <taxon>Spiralia</taxon>
        <taxon>Lophotrochozoa</taxon>
        <taxon>Platyhelminthes</taxon>
        <taxon>Trematoda</taxon>
        <taxon>Digenea</taxon>
        <taxon>Strigeidida</taxon>
        <taxon>Schistosomatoidea</taxon>
        <taxon>Schistosomatidae</taxon>
        <taxon>Schistosoma</taxon>
    </lineage>
</organism>
<feature type="transmembrane region" description="Helical" evidence="2">
    <location>
        <begin position="1137"/>
        <end position="1158"/>
    </location>
</feature>
<feature type="transmembrane region" description="Helical" evidence="2">
    <location>
        <begin position="580"/>
        <end position="599"/>
    </location>
</feature>
<feature type="transmembrane region" description="Helical" evidence="2">
    <location>
        <begin position="1058"/>
        <end position="1077"/>
    </location>
</feature>
<sequence length="1386" mass="159179">METSDSESSLEQNSLASVINLFEQPYKSAVTTSHVTNDVHSLISSSSHSLNDTFTLRKHFAQSTDELELLPFINDSFSQSYSPKNSNLTCSQHLIPYYHRYVDRNKQSRSIQTPSKLRESFVSSQTSSVQLNIITNPSTVFSTNVITNLHIPQYRPLPAHKLGIISEDLSSTFSVLNLTLKKQQENIVLQVSSPASTTLLPSSKSLSSGTTSLVLSSSVINTSLENQVFNTINKRDNSLAHSYDRSSMRLMLTDYSTYNQQIYDYNKYSSERSSGLTCRSINNSEPTASKFSHPGGDSGISNTSPDTYSLSEPGLVASASPYPFDTVESCNEYQEQRKFNVISQTIRSNLSSYPDSPKNDNRDDKSIHNIELYSIHNQHLCTPGYKVERNPYISNISTNYSKIKQTYNEGPHDIKQMFENNLFKFHDITSTFSLSTSPSSSAPSPAKNLSLLSSTSSSRSSSSSTPSNSSESELFPATLNRKLRNNLSGDDSTVDQQDTVHERRIKNKQSVVSSLSLVSKRKCSCKEDSASDNIFCQTQHTKYANSLIKIIYGILLTTVGFLLVCIQVTRKKTESFVFEVFLNFLLIAQFFHFLSFYAMTFCKICCSYCNCCLVDNNLSCNLQHLHYFPHHKSNTTDYLFSHKWNHAEKYRKRINQTIHFENRQLNIKHQHGGLMPVRDEYLISQSDKLQYHQLVTISNSVSLKSQLQNRNQMKRITTDFTHEDCYRILSKCEYIIQAFFCVGSLIIIMYYGDNFIKSFTHSNSSDIWYSLDHIHFNKSNTSQLTVKSSMNTDNLLGHENKYSLERDNSISKEYNISYQHTLMTSAPIISTNIPHIINQSSSYSTIFDYTIPNNQTNITSYNLSKVVDFMQITYTNYLLLINNALWILLTVMQIPVMIRLRKFCLCISNLHIQVLFVHVIAANLTSWFHMAYIGTENYFKFYRKYTSNNTLEINGSSGNFNGSSPIHSLASYHVNGVAYSHFSVVVFIWIIWNTRKLIKKVQDSENLQKKNRFVHWEKENSSSSPIYQSDSLIITHFSRSVSNFGNSVYCYYGKKYHACWLLSLSSLIVCSIHLFSNKLHENSHIFLCYFSYFSILVFTIAQIILLVCFLFRDSQSNLDLNFSHKFSKNVNWLKSNLLYFPLLFQLTGSMCFNLMQIIELLLNFANKYPKYFDNHSYSLNASILHDSVLNHATQIHHKTNKYQHVSQHGLFLKYFIVLTLWIEIVENSIEVICIPYIMIQCFLQQCTKSSIFVKFLITLITNEFCLLIMKFFNPQLLILEDNSVFNCSSIFPNIHNVINENTSNITYSPRSVTFTASLTKNTNNITSSQINLTDIIKTIDRACYLAQFSIISTNWWYWIFLKQLSQSFCFTFRQFMLICYGFLYLK</sequence>
<dbReference type="Proteomes" id="UP000311919">
    <property type="component" value="Unassembled WGS sequence"/>
</dbReference>
<feature type="transmembrane region" description="Helical" evidence="2">
    <location>
        <begin position="1214"/>
        <end position="1239"/>
    </location>
</feature>
<keyword evidence="2" id="KW-1133">Transmembrane helix</keyword>
<keyword evidence="4" id="KW-1185">Reference proteome</keyword>
<protein>
    <submittedName>
        <fullName evidence="3">Uncharacterized protein</fullName>
    </submittedName>
</protein>
<dbReference type="OrthoDB" id="6263164at2759"/>
<accession>A0A4Z2CTC4</accession>
<comment type="caution">
    <text evidence="3">The sequence shown here is derived from an EMBL/GenBank/DDBJ whole genome shotgun (WGS) entry which is preliminary data.</text>
</comment>
<keyword evidence="2" id="KW-0812">Transmembrane</keyword>
<feature type="transmembrane region" description="Helical" evidence="2">
    <location>
        <begin position="550"/>
        <end position="568"/>
    </location>
</feature>
<evidence type="ECO:0000256" key="1">
    <source>
        <dbReference type="SAM" id="MobiDB-lite"/>
    </source>
</evidence>
<reference evidence="3 4" key="1">
    <citation type="submission" date="2019-03" db="EMBL/GenBank/DDBJ databases">
        <title>An improved genome assembly of the fluke Schistosoma japonicum.</title>
        <authorList>
            <person name="Hu W."/>
            <person name="Luo F."/>
            <person name="Yin M."/>
            <person name="Mo X."/>
            <person name="Sun C."/>
            <person name="Wu Q."/>
            <person name="Zhu B."/>
            <person name="Xiang M."/>
            <person name="Wang J."/>
            <person name="Wang Y."/>
            <person name="Zhang T."/>
            <person name="Xu B."/>
            <person name="Zheng H."/>
            <person name="Feng Z."/>
        </authorList>
    </citation>
    <scope>NUCLEOTIDE SEQUENCE [LARGE SCALE GENOMIC DNA]</scope>
    <source>
        <strain evidence="3">HuSjv2</strain>
        <tissue evidence="3">Worms</tissue>
    </source>
</reference>
<name>A0A4Z2CTC4_SCHJA</name>
<feature type="transmembrane region" description="Helical" evidence="2">
    <location>
        <begin position="877"/>
        <end position="898"/>
    </location>
</feature>
<proteinExistence type="predicted"/>
<evidence type="ECO:0000313" key="3">
    <source>
        <dbReference type="EMBL" id="TNN07482.1"/>
    </source>
</evidence>
<evidence type="ECO:0000256" key="2">
    <source>
        <dbReference type="SAM" id="Phobius"/>
    </source>
</evidence>
<feature type="transmembrane region" description="Helical" evidence="2">
    <location>
        <begin position="910"/>
        <end position="933"/>
    </location>
</feature>
<gene>
    <name evidence="3" type="ORF">EWB00_007703</name>
</gene>
<evidence type="ECO:0000313" key="4">
    <source>
        <dbReference type="Proteomes" id="UP000311919"/>
    </source>
</evidence>
<feature type="transmembrane region" description="Helical" evidence="2">
    <location>
        <begin position="972"/>
        <end position="992"/>
    </location>
</feature>
<feature type="transmembrane region" description="Helical" evidence="2">
    <location>
        <begin position="1251"/>
        <end position="1272"/>
    </location>
</feature>
<dbReference type="EMBL" id="SKCS01000429">
    <property type="protein sequence ID" value="TNN07482.1"/>
    <property type="molecule type" value="Genomic_DNA"/>
</dbReference>
<feature type="region of interest" description="Disordered" evidence="1">
    <location>
        <begin position="434"/>
        <end position="474"/>
    </location>
</feature>
<feature type="transmembrane region" description="Helical" evidence="2">
    <location>
        <begin position="1089"/>
        <end position="1111"/>
    </location>
</feature>